<comment type="caution">
    <text evidence="2">The sequence shown here is derived from an EMBL/GenBank/DDBJ whole genome shotgun (WGS) entry which is preliminary data.</text>
</comment>
<dbReference type="EMBL" id="LGCL01000039">
    <property type="protein sequence ID" value="KPL72236.1"/>
    <property type="molecule type" value="Genomic_DNA"/>
</dbReference>
<evidence type="ECO:0000259" key="1">
    <source>
        <dbReference type="SMART" id="SM00470"/>
    </source>
</evidence>
<name>A0A0P6WZJ1_9CHLR</name>
<gene>
    <name evidence="2" type="ORF">ADN00_15575</name>
</gene>
<dbReference type="STRING" id="1134406.ADN00_15575"/>
<dbReference type="InterPro" id="IPR003115">
    <property type="entry name" value="ParB_N"/>
</dbReference>
<dbReference type="AlphaFoldDB" id="A0A0P6WZJ1"/>
<keyword evidence="3" id="KW-1185">Reference proteome</keyword>
<dbReference type="InterPro" id="IPR036086">
    <property type="entry name" value="ParB/Sulfiredoxin_sf"/>
</dbReference>
<organism evidence="2 3">
    <name type="scientific">Ornatilinea apprima</name>
    <dbReference type="NCBI Taxonomy" id="1134406"/>
    <lineage>
        <taxon>Bacteria</taxon>
        <taxon>Bacillati</taxon>
        <taxon>Chloroflexota</taxon>
        <taxon>Anaerolineae</taxon>
        <taxon>Anaerolineales</taxon>
        <taxon>Anaerolineaceae</taxon>
        <taxon>Ornatilinea</taxon>
    </lineage>
</organism>
<protein>
    <recommendedName>
        <fullName evidence="1">ParB-like N-terminal domain-containing protein</fullName>
    </recommendedName>
</protein>
<feature type="domain" description="ParB-like N-terminal" evidence="1">
    <location>
        <begin position="7"/>
        <end position="98"/>
    </location>
</feature>
<dbReference type="RefSeq" id="WP_075063952.1">
    <property type="nucleotide sequence ID" value="NZ_LGCL01000039.1"/>
</dbReference>
<accession>A0A0P6WZJ1</accession>
<dbReference type="SUPFAM" id="SSF110849">
    <property type="entry name" value="ParB/Sulfiredoxin"/>
    <property type="match status" value="1"/>
</dbReference>
<sequence length="222" mass="24365">MASPFVEIVPTDSVVITEESTRLNLSPEDYAALKANVSEHGVVYPLTVDKNLCVLDYVELAQACKELGFPHIPVVVYENGARTVLSRDELRMSVAQNIAHQAVVGFRDNVEAAFTPIVKSISAAISNFTQSVSGDIQPFVEAVSEYLESHPELLDPAVSDDEDEEISQDELEDEGVDLIASGYEWVCPKCDWKNDEFEVTETVTCKSCGATFKVDDYNHAVG</sequence>
<evidence type="ECO:0000313" key="3">
    <source>
        <dbReference type="Proteomes" id="UP000050417"/>
    </source>
</evidence>
<evidence type="ECO:0000313" key="2">
    <source>
        <dbReference type="EMBL" id="KPL72236.1"/>
    </source>
</evidence>
<dbReference type="SMART" id="SM00470">
    <property type="entry name" value="ParB"/>
    <property type="match status" value="1"/>
</dbReference>
<reference evidence="2 3" key="1">
    <citation type="submission" date="2015-07" db="EMBL/GenBank/DDBJ databases">
        <title>Genome sequence of Ornatilinea apprima DSM 23815.</title>
        <authorList>
            <person name="Hemp J."/>
            <person name="Ward L.M."/>
            <person name="Pace L.A."/>
            <person name="Fischer W.W."/>
        </authorList>
    </citation>
    <scope>NUCLEOTIDE SEQUENCE [LARGE SCALE GENOMIC DNA]</scope>
    <source>
        <strain evidence="2 3">P3M-1</strain>
    </source>
</reference>
<dbReference type="Proteomes" id="UP000050417">
    <property type="component" value="Unassembled WGS sequence"/>
</dbReference>
<proteinExistence type="predicted"/>
<dbReference type="Gene3D" id="3.90.1530.10">
    <property type="entry name" value="Conserved hypothetical protein from pyrococcus furiosus pfu- 392566-001, ParB domain"/>
    <property type="match status" value="1"/>
</dbReference>